<accession>A0A2S7VFW4</accession>
<name>A0A2S7VFW4_9VIBR</name>
<comment type="caution">
    <text evidence="1">The sequence shown here is derived from an EMBL/GenBank/DDBJ whole genome shotgun (WGS) entry which is preliminary data.</text>
</comment>
<dbReference type="EMBL" id="MSCI01000002">
    <property type="protein sequence ID" value="PQJ60652.1"/>
    <property type="molecule type" value="Genomic_DNA"/>
</dbReference>
<organism evidence="1 2">
    <name type="scientific">Vibrio chagasii</name>
    <dbReference type="NCBI Taxonomy" id="170679"/>
    <lineage>
        <taxon>Bacteria</taxon>
        <taxon>Pseudomonadati</taxon>
        <taxon>Pseudomonadota</taxon>
        <taxon>Gammaproteobacteria</taxon>
        <taxon>Vibrionales</taxon>
        <taxon>Vibrionaceae</taxon>
        <taxon>Vibrio</taxon>
    </lineage>
</organism>
<sequence>MIEKIDATERLVRLQKKDRFSDRLMFGAAPTYWCKACDDITIFKLNWRKAFEPSGIEDEFNKAMGKLMAWEQEYCNFHCRICNQPVRCVYDINEFAMSSYHYYPTTIYLYQQGQLTSAV</sequence>
<protein>
    <submittedName>
        <fullName evidence="1">Uncharacterized protein</fullName>
    </submittedName>
</protein>
<evidence type="ECO:0000313" key="1">
    <source>
        <dbReference type="EMBL" id="PQJ60652.1"/>
    </source>
</evidence>
<reference evidence="1 2" key="1">
    <citation type="submission" date="2016-12" db="EMBL/GenBank/DDBJ databases">
        <title>Diversity of luminous bacteria.</title>
        <authorList>
            <person name="Yoshizawa S."/>
            <person name="Kogure K."/>
        </authorList>
    </citation>
    <scope>NUCLEOTIDE SEQUENCE [LARGE SCALE GENOMIC DNA]</scope>
    <source>
        <strain evidence="1 2">LC2-408</strain>
    </source>
</reference>
<keyword evidence="2" id="KW-1185">Reference proteome</keyword>
<dbReference type="AlphaFoldDB" id="A0A2S7VFW4"/>
<gene>
    <name evidence="1" type="ORF">BTO10_15000</name>
</gene>
<dbReference type="RefSeq" id="WP_105025066.1">
    <property type="nucleotide sequence ID" value="NZ_MSCI01000002.1"/>
</dbReference>
<proteinExistence type="predicted"/>
<dbReference type="Proteomes" id="UP000238707">
    <property type="component" value="Unassembled WGS sequence"/>
</dbReference>
<evidence type="ECO:0000313" key="2">
    <source>
        <dbReference type="Proteomes" id="UP000238707"/>
    </source>
</evidence>